<feature type="transmembrane region" description="Helical" evidence="5">
    <location>
        <begin position="267"/>
        <end position="285"/>
    </location>
</feature>
<feature type="transmembrane region" description="Helical" evidence="5">
    <location>
        <begin position="597"/>
        <end position="618"/>
    </location>
</feature>
<dbReference type="InterPro" id="IPR051111">
    <property type="entry name" value="Ca-binding_regulatory"/>
</dbReference>
<keyword evidence="3" id="KW-0106">Calcium</keyword>
<dbReference type="PROSITE" id="PS00018">
    <property type="entry name" value="EF_HAND_1"/>
    <property type="match status" value="2"/>
</dbReference>
<keyword evidence="5" id="KW-0812">Transmembrane</keyword>
<accession>A0A0G4HFL8</accession>
<dbReference type="CDD" id="cd00051">
    <property type="entry name" value="EFh"/>
    <property type="match status" value="1"/>
</dbReference>
<feature type="region of interest" description="Disordered" evidence="4">
    <location>
        <begin position="442"/>
        <end position="479"/>
    </location>
</feature>
<evidence type="ECO:0000256" key="1">
    <source>
        <dbReference type="ARBA" id="ARBA00005253"/>
    </source>
</evidence>
<evidence type="ECO:0000259" key="6">
    <source>
        <dbReference type="PROSITE" id="PS50222"/>
    </source>
</evidence>
<dbReference type="AlphaFoldDB" id="A0A0G4HFL8"/>
<keyword evidence="5" id="KW-1133">Transmembrane helix</keyword>
<proteinExistence type="inferred from homology"/>
<dbReference type="FunFam" id="1.10.238.10:FF:000178">
    <property type="entry name" value="Calmodulin-2 A"/>
    <property type="match status" value="1"/>
</dbReference>
<feature type="transmembrane region" description="Helical" evidence="5">
    <location>
        <begin position="73"/>
        <end position="93"/>
    </location>
</feature>
<reference evidence="7" key="1">
    <citation type="submission" date="2014-11" db="EMBL/GenBank/DDBJ databases">
        <authorList>
            <person name="Otto D Thomas"/>
            <person name="Naeem Raeece"/>
        </authorList>
    </citation>
    <scope>NUCLEOTIDE SEQUENCE</scope>
</reference>
<feature type="compositionally biased region" description="Gly residues" evidence="4">
    <location>
        <begin position="445"/>
        <end position="455"/>
    </location>
</feature>
<dbReference type="InterPro" id="IPR002048">
    <property type="entry name" value="EF_hand_dom"/>
</dbReference>
<dbReference type="InterPro" id="IPR011992">
    <property type="entry name" value="EF-hand-dom_pair"/>
</dbReference>
<keyword evidence="5" id="KW-0472">Membrane</keyword>
<organism evidence="7">
    <name type="scientific">Chromera velia CCMP2878</name>
    <dbReference type="NCBI Taxonomy" id="1169474"/>
    <lineage>
        <taxon>Eukaryota</taxon>
        <taxon>Sar</taxon>
        <taxon>Alveolata</taxon>
        <taxon>Colpodellida</taxon>
        <taxon>Chromeraceae</taxon>
        <taxon>Chromera</taxon>
    </lineage>
</organism>
<feature type="transmembrane region" description="Helical" evidence="5">
    <location>
        <begin position="624"/>
        <end position="643"/>
    </location>
</feature>
<dbReference type="PANTHER" id="PTHR46311:SF5">
    <property type="entry name" value="EF-HAND DOMAIN-CONTAINING PROTEIN"/>
    <property type="match status" value="1"/>
</dbReference>
<protein>
    <recommendedName>
        <fullName evidence="6">EF-hand domain-containing protein</fullName>
    </recommendedName>
</protein>
<evidence type="ECO:0000313" key="7">
    <source>
        <dbReference type="EMBL" id="CEM42879.1"/>
    </source>
</evidence>
<feature type="domain" description="EF-hand" evidence="6">
    <location>
        <begin position="341"/>
        <end position="376"/>
    </location>
</feature>
<feature type="transmembrane region" description="Helical" evidence="5">
    <location>
        <begin position="558"/>
        <end position="576"/>
    </location>
</feature>
<comment type="similarity">
    <text evidence="1">Belongs to the centrin family.</text>
</comment>
<dbReference type="VEuPathDB" id="CryptoDB:Cvel_27112"/>
<dbReference type="SUPFAM" id="SSF47473">
    <property type="entry name" value="EF-hand"/>
    <property type="match status" value="1"/>
</dbReference>
<dbReference type="PhylomeDB" id="A0A0G4HFL8"/>
<feature type="transmembrane region" description="Helical" evidence="5">
    <location>
        <begin position="519"/>
        <end position="538"/>
    </location>
</feature>
<feature type="domain" description="EF-hand" evidence="6">
    <location>
        <begin position="377"/>
        <end position="412"/>
    </location>
</feature>
<sequence length="697" mass="76707">MRYPHFISRFLHGTLGALEGGGSEGGDPSAFLQMRQAEGGGHGHEDGHGMDAHEFVQRLWVATGQLPLDGFGMFQTIFLTVTYFSLQLFFARVAMMGMECLLLVPKWDRITGPVLMPMVDLLPEFLILLTSQHIDTYHSGEVMGQFLYFSMLNFLVPLFIVVVFGRVNIEKVSEERTDPETGEVSVHQATVCTYNRPPGAAPGWRKLTADKRFSLTQTGIEVVGARENAFLLFLSAIAYIPLWGVFVRRGVKDGVFFNSNLSRIEEFASLCLCLLLLVVYLGAALRRSLSAKGDDLITARVNELRVHALQNGSLDIRTVLFQLKATTHVKGGELTEELRNQMAEVLRPFFEKFDRDGSGSLDSAEVASLLRELGEHPSDATVQVIMQEADTDGTGTVEMDEFLVTLMKYANGDLKHLIDGSPRHMKGKGGAGLAAIMRMQKKGKGGGADVGGGGEAPHTKHDDHGHGGHGGHGGADGHEHAHDLEAMDEVAMDAHLESHVKAITGLGDKASPSTQTNTFLMFGLLYTVIGCLGCFLMVTPMVEAFWTFGYRLGIPDEVTASILIPLAAMGPMAVKLPYEHARERTRKMHSLVVQETIGKAVIQNTLLFSIVIFQTLVLDLAWQFPAETLALSLLTVMTALHIYARPRLVTIEGFYFLLLWFGFILLLQFAFRPFFRTGVLNHGNHTEEDENHLGGDH</sequence>
<evidence type="ECO:0000256" key="2">
    <source>
        <dbReference type="ARBA" id="ARBA00022737"/>
    </source>
</evidence>
<evidence type="ECO:0000256" key="5">
    <source>
        <dbReference type="SAM" id="Phobius"/>
    </source>
</evidence>
<evidence type="ECO:0000256" key="4">
    <source>
        <dbReference type="SAM" id="MobiDB-lite"/>
    </source>
</evidence>
<dbReference type="EMBL" id="CDMZ01002552">
    <property type="protein sequence ID" value="CEM42879.1"/>
    <property type="molecule type" value="Genomic_DNA"/>
</dbReference>
<dbReference type="GO" id="GO:0005509">
    <property type="term" value="F:calcium ion binding"/>
    <property type="evidence" value="ECO:0007669"/>
    <property type="project" value="InterPro"/>
</dbReference>
<dbReference type="SMART" id="SM00054">
    <property type="entry name" value="EFh"/>
    <property type="match status" value="2"/>
</dbReference>
<feature type="compositionally biased region" description="Basic and acidic residues" evidence="4">
    <location>
        <begin position="457"/>
        <end position="466"/>
    </location>
</feature>
<dbReference type="Pfam" id="PF13499">
    <property type="entry name" value="EF-hand_7"/>
    <property type="match status" value="1"/>
</dbReference>
<dbReference type="PROSITE" id="PS50222">
    <property type="entry name" value="EF_HAND_2"/>
    <property type="match status" value="2"/>
</dbReference>
<dbReference type="InterPro" id="IPR018247">
    <property type="entry name" value="EF_Hand_1_Ca_BS"/>
</dbReference>
<keyword evidence="2" id="KW-0677">Repeat</keyword>
<gene>
    <name evidence="7" type="ORF">Cvel_27112</name>
</gene>
<evidence type="ECO:0000256" key="3">
    <source>
        <dbReference type="ARBA" id="ARBA00022837"/>
    </source>
</evidence>
<dbReference type="Gene3D" id="1.10.238.10">
    <property type="entry name" value="EF-hand"/>
    <property type="match status" value="1"/>
</dbReference>
<feature type="transmembrane region" description="Helical" evidence="5">
    <location>
        <begin position="229"/>
        <end position="247"/>
    </location>
</feature>
<feature type="transmembrane region" description="Helical" evidence="5">
    <location>
        <begin position="146"/>
        <end position="167"/>
    </location>
</feature>
<dbReference type="GO" id="GO:0043226">
    <property type="term" value="C:organelle"/>
    <property type="evidence" value="ECO:0007669"/>
    <property type="project" value="UniProtKB-ARBA"/>
</dbReference>
<dbReference type="PANTHER" id="PTHR46311">
    <property type="entry name" value="CALCIUM-BINDING PROTEIN 8-RELATED"/>
    <property type="match status" value="1"/>
</dbReference>
<feature type="transmembrane region" description="Helical" evidence="5">
    <location>
        <begin position="114"/>
        <end position="134"/>
    </location>
</feature>
<feature type="transmembrane region" description="Helical" evidence="5">
    <location>
        <begin position="655"/>
        <end position="675"/>
    </location>
</feature>
<name>A0A0G4HFL8_9ALVE</name>